<dbReference type="PANTHER" id="PTHR30203:SF21">
    <property type="entry name" value="OUTER MEMBRANE COMPONENT OF MULTIDRUG EFFLUX PUMP-RELATED"/>
    <property type="match status" value="1"/>
</dbReference>
<gene>
    <name evidence="8" type="ORF">CL52_09585</name>
    <name evidence="9" type="ORF">SAMN05660875_103347</name>
</gene>
<evidence type="ECO:0000256" key="3">
    <source>
        <dbReference type="ARBA" id="ARBA00022692"/>
    </source>
</evidence>
<dbReference type="InterPro" id="IPR010131">
    <property type="entry name" value="MdtP/NodT-like"/>
</dbReference>
<sequence length="487" mass="52182">MSGAAQRLRHGALAVAVGMLTACAAVGPDYRVPDQAVIKRDSAGAAFDLEDNPKTVVAPLPADWWKLYDDPLLDQLVGQALQQNTDVRLAYHNLRQAFESYQMAHHAQEVEIDGEASAARGQLSSEALALQEKLPVMNLADVGLAVSYQLDLFGKLRRAAESAAATAEAGQAALDAARITVVAQVVRSYMNACHASHELAIAADSLDIQTRQFEVARRLLEGGRGTQVDVSRASAQVEALRAELPPLETKKAAALYRLAALLGRTPGELPTAVAACSQAPQPGQPIPVGDGAALLKRRPDVRAAERQLAAATADIGVATAMMYPEISLGGDAGFTGMLEHIGDPITRRWTFGPRIAWHIPTRVDRARVRAMQAGADAALARFDGVVLEALRETQTLLARYANDLQRNQALRDSRDAARDAARYNRRLYQEGRLDYLASLDSERTLAATETALARSDAELSEDQVALFLALGGGWQNSEPGPAPAVSH</sequence>
<feature type="chain" id="PRO_5034445037" evidence="7">
    <location>
        <begin position="25"/>
        <end position="487"/>
    </location>
</feature>
<evidence type="ECO:0000256" key="1">
    <source>
        <dbReference type="ARBA" id="ARBA00007613"/>
    </source>
</evidence>
<evidence type="ECO:0000256" key="4">
    <source>
        <dbReference type="ARBA" id="ARBA00023139"/>
    </source>
</evidence>
<accession>A0A8D3Y0X2</accession>
<keyword evidence="11" id="KW-1185">Reference proteome</keyword>
<keyword evidence="6 7" id="KW-0449">Lipoprotein</keyword>
<evidence type="ECO:0000256" key="6">
    <source>
        <dbReference type="ARBA" id="ARBA00023288"/>
    </source>
</evidence>
<dbReference type="AlphaFoldDB" id="A0A8D3Y0X2"/>
<dbReference type="GeneID" id="77260167"/>
<organism evidence="8 10">
    <name type="scientific">Stutzerimonas balearica DSM 6083</name>
    <dbReference type="NCBI Taxonomy" id="1123016"/>
    <lineage>
        <taxon>Bacteria</taxon>
        <taxon>Pseudomonadati</taxon>
        <taxon>Pseudomonadota</taxon>
        <taxon>Gammaproteobacteria</taxon>
        <taxon>Pseudomonadales</taxon>
        <taxon>Pseudomonadaceae</taxon>
        <taxon>Stutzerimonas</taxon>
    </lineage>
</organism>
<evidence type="ECO:0000313" key="10">
    <source>
        <dbReference type="Proteomes" id="UP000031271"/>
    </source>
</evidence>
<dbReference type="PANTHER" id="PTHR30203">
    <property type="entry name" value="OUTER MEMBRANE CATION EFFLUX PROTEIN"/>
    <property type="match status" value="1"/>
</dbReference>
<keyword evidence="7" id="KW-0472">Membrane</keyword>
<evidence type="ECO:0000256" key="5">
    <source>
        <dbReference type="ARBA" id="ARBA00023237"/>
    </source>
</evidence>
<dbReference type="EMBL" id="CP007511">
    <property type="protein sequence ID" value="AJE15285.1"/>
    <property type="molecule type" value="Genomic_DNA"/>
</dbReference>
<evidence type="ECO:0000256" key="2">
    <source>
        <dbReference type="ARBA" id="ARBA00022452"/>
    </source>
</evidence>
<dbReference type="PROSITE" id="PS51257">
    <property type="entry name" value="PROKAR_LIPOPROTEIN"/>
    <property type="match status" value="1"/>
</dbReference>
<keyword evidence="3 7" id="KW-0812">Transmembrane</keyword>
<feature type="signal peptide" evidence="7">
    <location>
        <begin position="1"/>
        <end position="24"/>
    </location>
</feature>
<dbReference type="GO" id="GO:0015562">
    <property type="term" value="F:efflux transmembrane transporter activity"/>
    <property type="evidence" value="ECO:0007669"/>
    <property type="project" value="InterPro"/>
</dbReference>
<name>A0A8D3Y0X2_9GAMM</name>
<keyword evidence="7" id="KW-0732">Signal</keyword>
<evidence type="ECO:0000313" key="11">
    <source>
        <dbReference type="Proteomes" id="UP000182276"/>
    </source>
</evidence>
<proteinExistence type="inferred from homology"/>
<dbReference type="GO" id="GO:0009279">
    <property type="term" value="C:cell outer membrane"/>
    <property type="evidence" value="ECO:0007669"/>
    <property type="project" value="UniProtKB-SubCell"/>
</dbReference>
<keyword evidence="2 7" id="KW-1134">Transmembrane beta strand</keyword>
<dbReference type="Proteomes" id="UP000182276">
    <property type="component" value="Unassembled WGS sequence"/>
</dbReference>
<evidence type="ECO:0000313" key="9">
    <source>
        <dbReference type="EMBL" id="SDM26617.1"/>
    </source>
</evidence>
<dbReference type="EMBL" id="FNHO01000003">
    <property type="protein sequence ID" value="SDM26617.1"/>
    <property type="molecule type" value="Genomic_DNA"/>
</dbReference>
<dbReference type="Pfam" id="PF02321">
    <property type="entry name" value="OEP"/>
    <property type="match status" value="2"/>
</dbReference>
<comment type="subcellular location">
    <subcellularLocation>
        <location evidence="7">Cell outer membrane</location>
        <topology evidence="7">Lipid-anchor</topology>
    </subcellularLocation>
</comment>
<reference evidence="10" key="1">
    <citation type="submission" date="2014-03" db="EMBL/GenBank/DDBJ databases">
        <title>Complete genome of Pseudomonas balearica DSM 6083T, a sewage water isolate from an enrichment with 2-methylnaphthalene.</title>
        <authorList>
            <person name="Salva-Serra F."/>
            <person name="Jaen-Luchoro D."/>
            <person name="Busquets A."/>
            <person name="Pena A."/>
            <person name="Gomila M."/>
            <person name="Bosch R."/>
            <person name="Nogales B."/>
            <person name="Garcia-Valdes E."/>
            <person name="Lalucat J."/>
            <person name="Bennasar A."/>
        </authorList>
    </citation>
    <scope>NUCLEOTIDE SEQUENCE [LARGE SCALE GENOMIC DNA]</scope>
    <source>
        <strain evidence="10">DSM 6083</strain>
    </source>
</reference>
<reference evidence="9 11" key="2">
    <citation type="submission" date="2016-10" db="EMBL/GenBank/DDBJ databases">
        <authorList>
            <person name="Varghese N."/>
            <person name="Submissions S."/>
        </authorList>
    </citation>
    <scope>NUCLEOTIDE SEQUENCE [LARGE SCALE GENOMIC DNA]</scope>
    <source>
        <strain evidence="9 11">DSM 6083</strain>
    </source>
</reference>
<keyword evidence="4 7" id="KW-0564">Palmitate</keyword>
<dbReference type="SUPFAM" id="SSF56954">
    <property type="entry name" value="Outer membrane efflux proteins (OEP)"/>
    <property type="match status" value="1"/>
</dbReference>
<comment type="similarity">
    <text evidence="1 7">Belongs to the outer membrane factor (OMF) (TC 1.B.17) family.</text>
</comment>
<evidence type="ECO:0000256" key="7">
    <source>
        <dbReference type="RuleBase" id="RU362097"/>
    </source>
</evidence>
<dbReference type="InterPro" id="IPR003423">
    <property type="entry name" value="OMP_efflux"/>
</dbReference>
<dbReference type="Gene3D" id="1.20.1600.10">
    <property type="entry name" value="Outer membrane efflux proteins (OEP)"/>
    <property type="match status" value="1"/>
</dbReference>
<dbReference type="RefSeq" id="WP_043220133.1">
    <property type="nucleotide sequence ID" value="NZ_CP007511.1"/>
</dbReference>
<reference evidence="8 10" key="3">
    <citation type="journal article" name="Genome Announc.">
        <title>Complete Genome Sequence of Pseudomonas balearica DSM 6083T.</title>
        <authorList>
            <person name="Bennasar-Figueras A."/>
            <person name="Salva-Serra F."/>
            <person name="Jaen-Luchoro D."/>
            <person name="Segui C."/>
            <person name="Aliaga F."/>
            <person name="Busquets A."/>
            <person name="Gomila M."/>
            <person name="Moore E.R."/>
            <person name="Lalucat J."/>
        </authorList>
    </citation>
    <scope>NUCLEOTIDE SEQUENCE [LARGE SCALE GENOMIC DNA]</scope>
    <source>
        <strain evidence="10">DSM 6083</strain>
        <strain evidence="8">DSM6083</strain>
    </source>
</reference>
<dbReference type="Proteomes" id="UP000031271">
    <property type="component" value="Chromosome"/>
</dbReference>
<dbReference type="Gene3D" id="2.20.200.10">
    <property type="entry name" value="Outer membrane efflux proteins (OEP)"/>
    <property type="match status" value="1"/>
</dbReference>
<dbReference type="KEGG" id="pbm:CL52_09585"/>
<evidence type="ECO:0000313" key="8">
    <source>
        <dbReference type="EMBL" id="AJE15285.1"/>
    </source>
</evidence>
<dbReference type="NCBIfam" id="TIGR01845">
    <property type="entry name" value="outer_NodT"/>
    <property type="match status" value="1"/>
</dbReference>
<keyword evidence="5" id="KW-0998">Cell outer membrane</keyword>
<protein>
    <submittedName>
        <fullName evidence="9">Efflux transporter, outer membrane factor (OMF) lipoprotein, NodT family</fullName>
    </submittedName>
    <submittedName>
        <fullName evidence="8">RND transporter</fullName>
    </submittedName>
</protein>